<dbReference type="EMBL" id="MU266328">
    <property type="protein sequence ID" value="KAH7931082.1"/>
    <property type="molecule type" value="Genomic_DNA"/>
</dbReference>
<dbReference type="Proteomes" id="UP000790709">
    <property type="component" value="Unassembled WGS sequence"/>
</dbReference>
<name>A0ACB8C1K8_9AGAM</name>
<keyword evidence="2" id="KW-1185">Reference proteome</keyword>
<reference evidence="1" key="1">
    <citation type="journal article" date="2021" name="New Phytol.">
        <title>Evolutionary innovations through gain and loss of genes in the ectomycorrhizal Boletales.</title>
        <authorList>
            <person name="Wu G."/>
            <person name="Miyauchi S."/>
            <person name="Morin E."/>
            <person name="Kuo A."/>
            <person name="Drula E."/>
            <person name="Varga T."/>
            <person name="Kohler A."/>
            <person name="Feng B."/>
            <person name="Cao Y."/>
            <person name="Lipzen A."/>
            <person name="Daum C."/>
            <person name="Hundley H."/>
            <person name="Pangilinan J."/>
            <person name="Johnson J."/>
            <person name="Barry K."/>
            <person name="LaButti K."/>
            <person name="Ng V."/>
            <person name="Ahrendt S."/>
            <person name="Min B."/>
            <person name="Choi I.G."/>
            <person name="Park H."/>
            <person name="Plett J.M."/>
            <person name="Magnuson J."/>
            <person name="Spatafora J.W."/>
            <person name="Nagy L.G."/>
            <person name="Henrissat B."/>
            <person name="Grigoriev I.V."/>
            <person name="Yang Z.L."/>
            <person name="Xu J."/>
            <person name="Martin F.M."/>
        </authorList>
    </citation>
    <scope>NUCLEOTIDE SEQUENCE</scope>
    <source>
        <strain evidence="1">KUC20120723A-06</strain>
    </source>
</reference>
<evidence type="ECO:0000313" key="1">
    <source>
        <dbReference type="EMBL" id="KAH7931082.1"/>
    </source>
</evidence>
<accession>A0ACB8C1K8</accession>
<organism evidence="1 2">
    <name type="scientific">Leucogyrophana mollusca</name>
    <dbReference type="NCBI Taxonomy" id="85980"/>
    <lineage>
        <taxon>Eukaryota</taxon>
        <taxon>Fungi</taxon>
        <taxon>Dikarya</taxon>
        <taxon>Basidiomycota</taxon>
        <taxon>Agaricomycotina</taxon>
        <taxon>Agaricomycetes</taxon>
        <taxon>Agaricomycetidae</taxon>
        <taxon>Boletales</taxon>
        <taxon>Boletales incertae sedis</taxon>
        <taxon>Leucogyrophana</taxon>
    </lineage>
</organism>
<comment type="caution">
    <text evidence="1">The sequence shown here is derived from an EMBL/GenBank/DDBJ whole genome shotgun (WGS) entry which is preliminary data.</text>
</comment>
<sequence>MTTEASLFFLNRVFQMTVDKLFPQDWLAPPKRQTIWRGIVSPYLRSTEEALSILQSAFPVIPAHADNLTALSAAVSAAIRFITDLYPSLRTDLSRGGRYQLCGRLWEAIEKRPNVSAYWEGKQAQEKGWTITEYGTAEWIAEEARKYGGPSGNSSNL</sequence>
<proteinExistence type="predicted"/>
<protein>
    <submittedName>
        <fullName evidence="1">Uncharacterized protein</fullName>
    </submittedName>
</protein>
<evidence type="ECO:0000313" key="2">
    <source>
        <dbReference type="Proteomes" id="UP000790709"/>
    </source>
</evidence>
<gene>
    <name evidence="1" type="ORF">BV22DRAFT_27375</name>
</gene>